<dbReference type="RefSeq" id="WP_211874927.1">
    <property type="nucleotide sequence ID" value="NZ_JAAEDH010000015.1"/>
</dbReference>
<dbReference type="InterPro" id="IPR000182">
    <property type="entry name" value="GNAT_dom"/>
</dbReference>
<dbReference type="PROSITE" id="PS51186">
    <property type="entry name" value="GNAT"/>
    <property type="match status" value="1"/>
</dbReference>
<evidence type="ECO:0000313" key="2">
    <source>
        <dbReference type="EMBL" id="MBR0656080.1"/>
    </source>
</evidence>
<reference evidence="2" key="2">
    <citation type="journal article" date="2021" name="Syst. Appl. Microbiol.">
        <title>Roseomonas hellenica sp. nov., isolated from roots of wild-growing Alkanna tinctoria.</title>
        <authorList>
            <person name="Rat A."/>
            <person name="Naranjo H.D."/>
            <person name="Lebbe L."/>
            <person name="Cnockaert M."/>
            <person name="Krigas N."/>
            <person name="Grigoriadou K."/>
            <person name="Maloupa E."/>
            <person name="Willems A."/>
        </authorList>
    </citation>
    <scope>NUCLEOTIDE SEQUENCE</scope>
    <source>
        <strain evidence="2">LMG 28251</strain>
    </source>
</reference>
<reference evidence="2" key="1">
    <citation type="submission" date="2020-01" db="EMBL/GenBank/DDBJ databases">
        <authorList>
            <person name="Rat A."/>
        </authorList>
    </citation>
    <scope>NUCLEOTIDE SEQUENCE</scope>
    <source>
        <strain evidence="2">LMG 28251</strain>
    </source>
</reference>
<evidence type="ECO:0000313" key="3">
    <source>
        <dbReference type="Proteomes" id="UP001196068"/>
    </source>
</evidence>
<dbReference type="Proteomes" id="UP001196068">
    <property type="component" value="Unassembled WGS sequence"/>
</dbReference>
<organism evidence="2 3">
    <name type="scientific">Plastoroseomonas arctica</name>
    <dbReference type="NCBI Taxonomy" id="1509237"/>
    <lineage>
        <taxon>Bacteria</taxon>
        <taxon>Pseudomonadati</taxon>
        <taxon>Pseudomonadota</taxon>
        <taxon>Alphaproteobacteria</taxon>
        <taxon>Acetobacterales</taxon>
        <taxon>Acetobacteraceae</taxon>
        <taxon>Plastoroseomonas</taxon>
    </lineage>
</organism>
<evidence type="ECO:0000259" key="1">
    <source>
        <dbReference type="PROSITE" id="PS51186"/>
    </source>
</evidence>
<dbReference type="EMBL" id="JAAEDH010000015">
    <property type="protein sequence ID" value="MBR0656080.1"/>
    <property type="molecule type" value="Genomic_DNA"/>
</dbReference>
<dbReference type="CDD" id="cd04301">
    <property type="entry name" value="NAT_SF"/>
    <property type="match status" value="1"/>
</dbReference>
<dbReference type="SUPFAM" id="SSF55729">
    <property type="entry name" value="Acyl-CoA N-acyltransferases (Nat)"/>
    <property type="match status" value="1"/>
</dbReference>
<dbReference type="GO" id="GO:0016747">
    <property type="term" value="F:acyltransferase activity, transferring groups other than amino-acyl groups"/>
    <property type="evidence" value="ECO:0007669"/>
    <property type="project" value="InterPro"/>
</dbReference>
<dbReference type="AlphaFoldDB" id="A0AAF1JYM2"/>
<feature type="domain" description="N-acetyltransferase" evidence="1">
    <location>
        <begin position="2"/>
        <end position="153"/>
    </location>
</feature>
<protein>
    <submittedName>
        <fullName evidence="2">GNAT family N-acetyltransferase</fullName>
    </submittedName>
</protein>
<name>A0AAF1JYM2_9PROT</name>
<keyword evidence="3" id="KW-1185">Reference proteome</keyword>
<dbReference type="Pfam" id="PF13508">
    <property type="entry name" value="Acetyltransf_7"/>
    <property type="match status" value="1"/>
</dbReference>
<accession>A0AAF1JYM2</accession>
<comment type="caution">
    <text evidence="2">The sequence shown here is derived from an EMBL/GenBank/DDBJ whole genome shotgun (WGS) entry which is preliminary data.</text>
</comment>
<dbReference type="InterPro" id="IPR016181">
    <property type="entry name" value="Acyl_CoA_acyltransferase"/>
</dbReference>
<sequence>MIELRDARAEEAPSLALIHRAAREAALPGVREAYPVEAVARWLARRQTDGARLRVAASANALAGYCLHGTDGEFGAMVFHLYLHPAWWRRGIGTRLLADALAAHGRLSLACLARNAAARTFYERHGFRVVAEADGAGTEEGEPYLVYAGRAAPTQQRDIGEDA</sequence>
<gene>
    <name evidence="2" type="ORF">GXW79_13435</name>
</gene>
<proteinExistence type="predicted"/>
<dbReference type="Gene3D" id="3.40.630.30">
    <property type="match status" value="1"/>
</dbReference>